<dbReference type="RefSeq" id="WP_189213074.1">
    <property type="nucleotide sequence ID" value="NZ_BMRB01000005.1"/>
</dbReference>
<protein>
    <submittedName>
        <fullName evidence="2">Riboflavin biosynthesis protein RibD</fullName>
    </submittedName>
</protein>
<evidence type="ECO:0000313" key="2">
    <source>
        <dbReference type="EMBL" id="GGS49323.1"/>
    </source>
</evidence>
<dbReference type="PANTHER" id="PTHR38011:SF11">
    <property type="entry name" value="2,5-DIAMINO-6-RIBOSYLAMINO-4(3H)-PYRIMIDINONE 5'-PHOSPHATE REDUCTASE"/>
    <property type="match status" value="1"/>
</dbReference>
<organism evidence="2 3">
    <name type="scientific">Actinokineospora fastidiosa</name>
    <dbReference type="NCBI Taxonomy" id="1816"/>
    <lineage>
        <taxon>Bacteria</taxon>
        <taxon>Bacillati</taxon>
        <taxon>Actinomycetota</taxon>
        <taxon>Actinomycetes</taxon>
        <taxon>Pseudonocardiales</taxon>
        <taxon>Pseudonocardiaceae</taxon>
        <taxon>Actinokineospora</taxon>
    </lineage>
</organism>
<dbReference type="Gene3D" id="3.40.430.10">
    <property type="entry name" value="Dihydrofolate Reductase, subunit A"/>
    <property type="match status" value="1"/>
</dbReference>
<accession>A0A918LHZ3</accession>
<evidence type="ECO:0000313" key="3">
    <source>
        <dbReference type="Proteomes" id="UP000660680"/>
    </source>
</evidence>
<dbReference type="GO" id="GO:0009231">
    <property type="term" value="P:riboflavin biosynthetic process"/>
    <property type="evidence" value="ECO:0007669"/>
    <property type="project" value="InterPro"/>
</dbReference>
<reference evidence="2" key="2">
    <citation type="submission" date="2020-09" db="EMBL/GenBank/DDBJ databases">
        <authorList>
            <person name="Sun Q."/>
            <person name="Ohkuma M."/>
        </authorList>
    </citation>
    <scope>NUCLEOTIDE SEQUENCE</scope>
    <source>
        <strain evidence="2">JCM 3276</strain>
    </source>
</reference>
<gene>
    <name evidence="2" type="ORF">GCM10010171_50540</name>
</gene>
<dbReference type="InterPro" id="IPR024072">
    <property type="entry name" value="DHFR-like_dom_sf"/>
</dbReference>
<dbReference type="PANTHER" id="PTHR38011">
    <property type="entry name" value="DIHYDROFOLATE REDUCTASE FAMILY PROTEIN (AFU_ORTHOLOGUE AFUA_8G06820)"/>
    <property type="match status" value="1"/>
</dbReference>
<dbReference type="InterPro" id="IPR050765">
    <property type="entry name" value="Riboflavin_Biosynth_HTPR"/>
</dbReference>
<dbReference type="InterPro" id="IPR002734">
    <property type="entry name" value="RibDG_C"/>
</dbReference>
<dbReference type="SUPFAM" id="SSF53597">
    <property type="entry name" value="Dihydrofolate reductase-like"/>
    <property type="match status" value="1"/>
</dbReference>
<keyword evidence="3" id="KW-1185">Reference proteome</keyword>
<sequence>MRKVIHFVHSSVDGYIEGPEGEFDWPAMGPELSAYSLALSERAGTLLYGRVVWGWMAGYWPTAESMSDDPHDLAFAPIWRATPKAVLSRTLTSAEHGARVVRAEDLAELKAGDGGDLLLMGGTEAAAALTDLGLVDEYQVVVHPVVLGGGRPVFAPGKARIPLRLAETRAFDGRSVLLRYTV</sequence>
<proteinExistence type="predicted"/>
<comment type="caution">
    <text evidence="2">The sequence shown here is derived from an EMBL/GenBank/DDBJ whole genome shotgun (WGS) entry which is preliminary data.</text>
</comment>
<feature type="domain" description="Bacterial bifunctional deaminase-reductase C-terminal" evidence="1">
    <location>
        <begin position="2"/>
        <end position="174"/>
    </location>
</feature>
<reference evidence="2" key="1">
    <citation type="journal article" date="2014" name="Int. J. Syst. Evol. Microbiol.">
        <title>Complete genome sequence of Corynebacterium casei LMG S-19264T (=DSM 44701T), isolated from a smear-ripened cheese.</title>
        <authorList>
            <consortium name="US DOE Joint Genome Institute (JGI-PGF)"/>
            <person name="Walter F."/>
            <person name="Albersmeier A."/>
            <person name="Kalinowski J."/>
            <person name="Ruckert C."/>
        </authorList>
    </citation>
    <scope>NUCLEOTIDE SEQUENCE</scope>
    <source>
        <strain evidence="2">JCM 3276</strain>
    </source>
</reference>
<dbReference type="Proteomes" id="UP000660680">
    <property type="component" value="Unassembled WGS sequence"/>
</dbReference>
<name>A0A918LHZ3_9PSEU</name>
<dbReference type="Pfam" id="PF01872">
    <property type="entry name" value="RibD_C"/>
    <property type="match status" value="1"/>
</dbReference>
<dbReference type="GO" id="GO:0008703">
    <property type="term" value="F:5-amino-6-(5-phosphoribosylamino)uracil reductase activity"/>
    <property type="evidence" value="ECO:0007669"/>
    <property type="project" value="InterPro"/>
</dbReference>
<dbReference type="EMBL" id="BMRB01000005">
    <property type="protein sequence ID" value="GGS49323.1"/>
    <property type="molecule type" value="Genomic_DNA"/>
</dbReference>
<evidence type="ECO:0000259" key="1">
    <source>
        <dbReference type="Pfam" id="PF01872"/>
    </source>
</evidence>
<dbReference type="AlphaFoldDB" id="A0A918LHZ3"/>